<dbReference type="AlphaFoldDB" id="A0A255ZQU7"/>
<keyword evidence="2" id="KW-1185">Reference proteome</keyword>
<reference evidence="1 2" key="1">
    <citation type="submission" date="2017-07" db="EMBL/GenBank/DDBJ databases">
        <title>Flavobacterium cyanobacteriorum sp. nov., isolated from cyanobacterial aggregates in a eutrophic lake.</title>
        <authorList>
            <person name="Cai H."/>
        </authorList>
    </citation>
    <scope>NUCLEOTIDE SEQUENCE [LARGE SCALE GENOMIC DNA]</scope>
    <source>
        <strain evidence="1 2">TH021</strain>
    </source>
</reference>
<proteinExistence type="predicted"/>
<gene>
    <name evidence="1" type="ORF">CHU92_03555</name>
</gene>
<organism evidence="1 2">
    <name type="scientific">Flavobacterium cyanobacteriorum</name>
    <dbReference type="NCBI Taxonomy" id="2022802"/>
    <lineage>
        <taxon>Bacteria</taxon>
        <taxon>Pseudomonadati</taxon>
        <taxon>Bacteroidota</taxon>
        <taxon>Flavobacteriia</taxon>
        <taxon>Flavobacteriales</taxon>
        <taxon>Flavobacteriaceae</taxon>
        <taxon>Flavobacterium</taxon>
    </lineage>
</organism>
<evidence type="ECO:0000313" key="1">
    <source>
        <dbReference type="EMBL" id="OYQ43284.1"/>
    </source>
</evidence>
<dbReference type="Proteomes" id="UP000216605">
    <property type="component" value="Unassembled WGS sequence"/>
</dbReference>
<evidence type="ECO:0000313" key="2">
    <source>
        <dbReference type="Proteomes" id="UP000216605"/>
    </source>
</evidence>
<dbReference type="OrthoDB" id="964294at2"/>
<name>A0A255ZQU7_9FLAO</name>
<dbReference type="EMBL" id="NOXV01000183">
    <property type="protein sequence ID" value="OYQ43284.1"/>
    <property type="molecule type" value="Genomic_DNA"/>
</dbReference>
<accession>A0A255ZQU7</accession>
<sequence length="75" mass="8567">MEAIRQYLKVKGRTLEVVLPDDFIADEVEVIVLAKDGFELTEEMKATLNERLNEPAEGYITSEDSLNRLKKRNGL</sequence>
<dbReference type="RefSeq" id="WP_094412673.1">
    <property type="nucleotide sequence ID" value="NZ_NOXV01000183.1"/>
</dbReference>
<comment type="caution">
    <text evidence="1">The sequence shown here is derived from an EMBL/GenBank/DDBJ whole genome shotgun (WGS) entry which is preliminary data.</text>
</comment>
<protein>
    <submittedName>
        <fullName evidence="1">Uncharacterized protein</fullName>
    </submittedName>
</protein>